<keyword evidence="1" id="KW-0560">Oxidoreductase</keyword>
<dbReference type="InterPro" id="IPR000683">
    <property type="entry name" value="Gfo/Idh/MocA-like_OxRdtase_N"/>
</dbReference>
<feature type="domain" description="Gfo/Idh/MocA-like oxidoreductase N-terminal" evidence="2">
    <location>
        <begin position="3"/>
        <end position="122"/>
    </location>
</feature>
<dbReference type="PANTHER" id="PTHR43818:SF11">
    <property type="entry name" value="BCDNA.GH03377"/>
    <property type="match status" value="1"/>
</dbReference>
<proteinExistence type="predicted"/>
<accession>A0A381ZV47</accession>
<dbReference type="PANTHER" id="PTHR43818">
    <property type="entry name" value="BCDNA.GH03377"/>
    <property type="match status" value="1"/>
</dbReference>
<name>A0A381ZV47_9ZZZZ</name>
<dbReference type="Pfam" id="PF01408">
    <property type="entry name" value="GFO_IDH_MocA"/>
    <property type="match status" value="1"/>
</dbReference>
<reference evidence="3" key="1">
    <citation type="submission" date="2018-05" db="EMBL/GenBank/DDBJ databases">
        <authorList>
            <person name="Lanie J.A."/>
            <person name="Ng W.-L."/>
            <person name="Kazmierczak K.M."/>
            <person name="Andrzejewski T.M."/>
            <person name="Davidsen T.M."/>
            <person name="Wayne K.J."/>
            <person name="Tettelin H."/>
            <person name="Glass J.I."/>
            <person name="Rusch D."/>
            <person name="Podicherti R."/>
            <person name="Tsui H.-C.T."/>
            <person name="Winkler M.E."/>
        </authorList>
    </citation>
    <scope>NUCLEOTIDE SEQUENCE</scope>
</reference>
<evidence type="ECO:0000313" key="3">
    <source>
        <dbReference type="EMBL" id="SVA93126.1"/>
    </source>
</evidence>
<dbReference type="Gene3D" id="3.40.50.720">
    <property type="entry name" value="NAD(P)-binding Rossmann-like Domain"/>
    <property type="match status" value="1"/>
</dbReference>
<sequence length="176" mass="19216">MIKSVIVGVSGGRARGLAEAYQHVTRGRLVAVSTRRQGNLDAFGRAFGVASRYTDFREMFEKEAPDLVHLNTPPSVRLEVFEAAEAAGVPAILVEKPLAIQGEDYLAIREFGKTAHVKIAINHQLHFHPRRQYLQNLVQDGALGDTRFIEASSGMNLAYQGTHTLQAIGAFNMGAS</sequence>
<gene>
    <name evidence="3" type="ORF">METZ01_LOCUS145980</name>
</gene>
<dbReference type="InterPro" id="IPR036291">
    <property type="entry name" value="NAD(P)-bd_dom_sf"/>
</dbReference>
<dbReference type="EMBL" id="UINC01022784">
    <property type="protein sequence ID" value="SVA93126.1"/>
    <property type="molecule type" value="Genomic_DNA"/>
</dbReference>
<evidence type="ECO:0000256" key="1">
    <source>
        <dbReference type="ARBA" id="ARBA00023002"/>
    </source>
</evidence>
<dbReference type="InterPro" id="IPR050463">
    <property type="entry name" value="Gfo/Idh/MocA_oxidrdct_glycsds"/>
</dbReference>
<feature type="non-terminal residue" evidence="3">
    <location>
        <position position="176"/>
    </location>
</feature>
<dbReference type="GO" id="GO:0000166">
    <property type="term" value="F:nucleotide binding"/>
    <property type="evidence" value="ECO:0007669"/>
    <property type="project" value="InterPro"/>
</dbReference>
<organism evidence="3">
    <name type="scientific">marine metagenome</name>
    <dbReference type="NCBI Taxonomy" id="408172"/>
    <lineage>
        <taxon>unclassified sequences</taxon>
        <taxon>metagenomes</taxon>
        <taxon>ecological metagenomes</taxon>
    </lineage>
</organism>
<dbReference type="AlphaFoldDB" id="A0A381ZV47"/>
<evidence type="ECO:0000259" key="2">
    <source>
        <dbReference type="Pfam" id="PF01408"/>
    </source>
</evidence>
<dbReference type="SUPFAM" id="SSF51735">
    <property type="entry name" value="NAD(P)-binding Rossmann-fold domains"/>
    <property type="match status" value="1"/>
</dbReference>
<protein>
    <recommendedName>
        <fullName evidence="2">Gfo/Idh/MocA-like oxidoreductase N-terminal domain-containing protein</fullName>
    </recommendedName>
</protein>
<dbReference type="GO" id="GO:0016491">
    <property type="term" value="F:oxidoreductase activity"/>
    <property type="evidence" value="ECO:0007669"/>
    <property type="project" value="UniProtKB-KW"/>
</dbReference>